<evidence type="ECO:0000256" key="4">
    <source>
        <dbReference type="ARBA" id="ARBA00023136"/>
    </source>
</evidence>
<dbReference type="InterPro" id="IPR013057">
    <property type="entry name" value="AA_transpt_TM"/>
</dbReference>
<feature type="transmembrane region" description="Helical" evidence="5">
    <location>
        <begin position="177"/>
        <end position="195"/>
    </location>
</feature>
<dbReference type="Pfam" id="PF01490">
    <property type="entry name" value="Aa_trans"/>
    <property type="match status" value="1"/>
</dbReference>
<feature type="transmembrane region" description="Helical" evidence="5">
    <location>
        <begin position="245"/>
        <end position="270"/>
    </location>
</feature>
<feature type="transmembrane region" description="Helical" evidence="5">
    <location>
        <begin position="21"/>
        <end position="45"/>
    </location>
</feature>
<dbReference type="PANTHER" id="PTHR22950:SF340">
    <property type="entry name" value="AMINO ACID TRANSPORTER TRANSMEMBRANE DOMAIN-CONTAINING PROTEIN-RELATED"/>
    <property type="match status" value="1"/>
</dbReference>
<evidence type="ECO:0000313" key="8">
    <source>
        <dbReference type="Proteomes" id="UP000268350"/>
    </source>
</evidence>
<dbReference type="OrthoDB" id="1684102at2759"/>
<feature type="transmembrane region" description="Helical" evidence="5">
    <location>
        <begin position="51"/>
        <end position="74"/>
    </location>
</feature>
<gene>
    <name evidence="7" type="ORF">DGUA_6G015370</name>
</gene>
<dbReference type="AlphaFoldDB" id="A0A3B0JYC4"/>
<keyword evidence="3 5" id="KW-1133">Transmembrane helix</keyword>
<sequence>MADSGYNPYENRNVEVPISNVGAFVSLLKCVIGTGILALPLAFAYTGWLNGSILLILITVLLIHGITLLIICMVESARRQQQGYCNFPDTMEYAFNQGPKWCRYCAKASGYLVDGVLAFSHYGVCVVYIVFVSVNIKQLSDYYIKLIDLWIFIVFVGLLSIPLFLIRHLKYLVPFNLAANIVMYLGFVLIFYYLFQNLPHISERDAFREPSKLPLFFGIALFSVSSVGVMLAIESKMEHPEKYISWFGVLNLASVVVVISYLVFAIMGYWRYGATVQGSVTLDLPNNEIPAQVSKAFISMAVFLTYPLSGYVTVDIIINHYLNRNQQLKHPHGVEYIVRLCFVLVCTVNAVAFPNLGPLLALVGAFTISLLNLIFPACIDLCLNYQAPYTYGRLRWKLIKNIVIIIVGSVILVYGCILAIMDMIKEYGGIK</sequence>
<dbReference type="PANTHER" id="PTHR22950">
    <property type="entry name" value="AMINO ACID TRANSPORTER"/>
    <property type="match status" value="1"/>
</dbReference>
<feature type="transmembrane region" description="Helical" evidence="5">
    <location>
        <begin position="111"/>
        <end position="136"/>
    </location>
</feature>
<dbReference type="GO" id="GO:0005774">
    <property type="term" value="C:vacuolar membrane"/>
    <property type="evidence" value="ECO:0007669"/>
    <property type="project" value="TreeGrafter"/>
</dbReference>
<organism evidence="7 8">
    <name type="scientific">Drosophila guanche</name>
    <name type="common">Fruit fly</name>
    <dbReference type="NCBI Taxonomy" id="7266"/>
    <lineage>
        <taxon>Eukaryota</taxon>
        <taxon>Metazoa</taxon>
        <taxon>Ecdysozoa</taxon>
        <taxon>Arthropoda</taxon>
        <taxon>Hexapoda</taxon>
        <taxon>Insecta</taxon>
        <taxon>Pterygota</taxon>
        <taxon>Neoptera</taxon>
        <taxon>Endopterygota</taxon>
        <taxon>Diptera</taxon>
        <taxon>Brachycera</taxon>
        <taxon>Muscomorpha</taxon>
        <taxon>Ephydroidea</taxon>
        <taxon>Drosophilidae</taxon>
        <taxon>Drosophila</taxon>
        <taxon>Sophophora</taxon>
    </lineage>
</organism>
<feature type="transmembrane region" description="Helical" evidence="5">
    <location>
        <begin position="215"/>
        <end position="233"/>
    </location>
</feature>
<evidence type="ECO:0000256" key="1">
    <source>
        <dbReference type="ARBA" id="ARBA00004141"/>
    </source>
</evidence>
<keyword evidence="4 5" id="KW-0472">Membrane</keyword>
<dbReference type="GO" id="GO:0015179">
    <property type="term" value="F:L-amino acid transmembrane transporter activity"/>
    <property type="evidence" value="ECO:0007669"/>
    <property type="project" value="TreeGrafter"/>
</dbReference>
<name>A0A3B0JYC4_DROGU</name>
<keyword evidence="8" id="KW-1185">Reference proteome</keyword>
<evidence type="ECO:0000256" key="2">
    <source>
        <dbReference type="ARBA" id="ARBA00022692"/>
    </source>
</evidence>
<evidence type="ECO:0000256" key="3">
    <source>
        <dbReference type="ARBA" id="ARBA00022989"/>
    </source>
</evidence>
<dbReference type="Proteomes" id="UP000268350">
    <property type="component" value="Unassembled WGS sequence"/>
</dbReference>
<feature type="transmembrane region" description="Helical" evidence="5">
    <location>
        <begin position="334"/>
        <end position="353"/>
    </location>
</feature>
<comment type="subcellular location">
    <subcellularLocation>
        <location evidence="1">Membrane</location>
        <topology evidence="1">Multi-pass membrane protein</topology>
    </subcellularLocation>
</comment>
<reference evidence="8" key="1">
    <citation type="submission" date="2018-01" db="EMBL/GenBank/DDBJ databases">
        <authorList>
            <person name="Alioto T."/>
            <person name="Alioto T."/>
        </authorList>
    </citation>
    <scope>NUCLEOTIDE SEQUENCE [LARGE SCALE GENOMIC DNA]</scope>
</reference>
<feature type="domain" description="Amino acid transporter transmembrane" evidence="6">
    <location>
        <begin position="18"/>
        <end position="420"/>
    </location>
</feature>
<evidence type="ECO:0000313" key="7">
    <source>
        <dbReference type="EMBL" id="SPP85432.1"/>
    </source>
</evidence>
<feature type="transmembrane region" description="Helical" evidence="5">
    <location>
        <begin position="402"/>
        <end position="421"/>
    </location>
</feature>
<dbReference type="OMA" id="MLIHGMQ"/>
<protein>
    <submittedName>
        <fullName evidence="7">Blast:Proton-coupled amino acid transporter 1</fullName>
    </submittedName>
</protein>
<dbReference type="STRING" id="7266.A0A3B0JYC4"/>
<proteinExistence type="predicted"/>
<accession>A0A3B0JYC4</accession>
<dbReference type="EMBL" id="OUUW01000009">
    <property type="protein sequence ID" value="SPP85432.1"/>
    <property type="molecule type" value="Genomic_DNA"/>
</dbReference>
<feature type="transmembrane region" description="Helical" evidence="5">
    <location>
        <begin position="296"/>
        <end position="322"/>
    </location>
</feature>
<feature type="transmembrane region" description="Helical" evidence="5">
    <location>
        <begin position="142"/>
        <end position="165"/>
    </location>
</feature>
<keyword evidence="2 5" id="KW-0812">Transmembrane</keyword>
<feature type="transmembrane region" description="Helical" evidence="5">
    <location>
        <begin position="359"/>
        <end position="382"/>
    </location>
</feature>
<evidence type="ECO:0000259" key="6">
    <source>
        <dbReference type="Pfam" id="PF01490"/>
    </source>
</evidence>
<evidence type="ECO:0000256" key="5">
    <source>
        <dbReference type="SAM" id="Phobius"/>
    </source>
</evidence>